<comment type="similarity">
    <text evidence="1">Belongs to the bacterial ribosomal protein bL28 family.</text>
</comment>
<dbReference type="InterPro" id="IPR034704">
    <property type="entry name" value="Ribosomal_bL28/bL31-like_sf"/>
</dbReference>
<keyword evidence="3" id="KW-0687">Ribonucleoprotein</keyword>
<sequence>MSRVLLYPHLQETIRRLPKHFRDRWLKYQNALPVNYMQPNSPLLGRTHSSCYYFPGEHCDVPPKCVYPPESQKCLWNGEAIVIGYGQKNERSPIYPKAWKPKLSQHVFYSDILDRWMVIVVSDSALHAIEKAGDLDTYILSTPEEKMQSRLGMHLKREMLLRLTDPSFCSGDEQKRALLNKHRNHIIPREEAEWIGLTLEEAIKKQQKLDYEAARNKIRPQKYVLFNKVFEDLDSTSEGRENSSAGTTDNSNVSVLSRLLHGEKRATKR</sequence>
<protein>
    <recommendedName>
        <fullName evidence="4">Large ribosomal subunit protein bL28m</fullName>
    </recommendedName>
    <alternativeName>
        <fullName evidence="5">39S ribosomal protein L28, mitochondrial</fullName>
    </alternativeName>
</protein>
<feature type="region of interest" description="Disordered" evidence="6">
    <location>
        <begin position="236"/>
        <end position="269"/>
    </location>
</feature>
<evidence type="ECO:0000256" key="6">
    <source>
        <dbReference type="SAM" id="MobiDB-lite"/>
    </source>
</evidence>
<accession>A0A8T0DVV1</accession>
<dbReference type="PANTHER" id="PTHR13528">
    <property type="entry name" value="39S RIBOSOMAL PROTEIN L28, MITOCHONDRIAL"/>
    <property type="match status" value="1"/>
</dbReference>
<evidence type="ECO:0000313" key="7">
    <source>
        <dbReference type="EMBL" id="KAF8571284.1"/>
    </source>
</evidence>
<feature type="compositionally biased region" description="Polar residues" evidence="6">
    <location>
        <begin position="242"/>
        <end position="255"/>
    </location>
</feature>
<dbReference type="AlphaFoldDB" id="A0A8T0DVV1"/>
<evidence type="ECO:0000313" key="8">
    <source>
        <dbReference type="Proteomes" id="UP000699462"/>
    </source>
</evidence>
<dbReference type="GO" id="GO:0003735">
    <property type="term" value="F:structural constituent of ribosome"/>
    <property type="evidence" value="ECO:0007669"/>
    <property type="project" value="InterPro"/>
</dbReference>
<evidence type="ECO:0000256" key="1">
    <source>
        <dbReference type="ARBA" id="ARBA00008760"/>
    </source>
</evidence>
<organism evidence="7 8">
    <name type="scientific">Paragonimus westermani</name>
    <dbReference type="NCBI Taxonomy" id="34504"/>
    <lineage>
        <taxon>Eukaryota</taxon>
        <taxon>Metazoa</taxon>
        <taxon>Spiralia</taxon>
        <taxon>Lophotrochozoa</taxon>
        <taxon>Platyhelminthes</taxon>
        <taxon>Trematoda</taxon>
        <taxon>Digenea</taxon>
        <taxon>Plagiorchiida</taxon>
        <taxon>Troglotremata</taxon>
        <taxon>Troglotrematidae</taxon>
        <taxon>Paragonimus</taxon>
    </lineage>
</organism>
<dbReference type="EMBL" id="JTDF01000607">
    <property type="protein sequence ID" value="KAF8571284.1"/>
    <property type="molecule type" value="Genomic_DNA"/>
</dbReference>
<evidence type="ECO:0000256" key="4">
    <source>
        <dbReference type="ARBA" id="ARBA00035269"/>
    </source>
</evidence>
<dbReference type="Proteomes" id="UP000699462">
    <property type="component" value="Unassembled WGS sequence"/>
</dbReference>
<reference evidence="7 8" key="1">
    <citation type="submission" date="2019-07" db="EMBL/GenBank/DDBJ databases">
        <title>Annotation for the trematode Paragonimus westermani.</title>
        <authorList>
            <person name="Choi Y.-J."/>
        </authorList>
    </citation>
    <scope>NUCLEOTIDE SEQUENCE [LARGE SCALE GENOMIC DNA]</scope>
    <source>
        <strain evidence="7">180907_Pwestermani</strain>
    </source>
</reference>
<evidence type="ECO:0000256" key="2">
    <source>
        <dbReference type="ARBA" id="ARBA00022980"/>
    </source>
</evidence>
<gene>
    <name evidence="7" type="ORF">P879_04496</name>
</gene>
<dbReference type="GO" id="GO:0005762">
    <property type="term" value="C:mitochondrial large ribosomal subunit"/>
    <property type="evidence" value="ECO:0007669"/>
    <property type="project" value="TreeGrafter"/>
</dbReference>
<dbReference type="SUPFAM" id="SSF143800">
    <property type="entry name" value="L28p-like"/>
    <property type="match status" value="1"/>
</dbReference>
<proteinExistence type="inferred from homology"/>
<dbReference type="InterPro" id="IPR026569">
    <property type="entry name" value="Ribosomal_bL28"/>
</dbReference>
<dbReference type="OrthoDB" id="361870at2759"/>
<keyword evidence="8" id="KW-1185">Reference proteome</keyword>
<feature type="compositionally biased region" description="Basic and acidic residues" evidence="6">
    <location>
        <begin position="260"/>
        <end position="269"/>
    </location>
</feature>
<comment type="caution">
    <text evidence="7">The sequence shown here is derived from an EMBL/GenBank/DDBJ whole genome shotgun (WGS) entry which is preliminary data.</text>
</comment>
<dbReference type="PANTHER" id="PTHR13528:SF2">
    <property type="entry name" value="LARGE RIBOSOMAL SUBUNIT PROTEIN BL28M"/>
    <property type="match status" value="1"/>
</dbReference>
<evidence type="ECO:0000256" key="3">
    <source>
        <dbReference type="ARBA" id="ARBA00023274"/>
    </source>
</evidence>
<name>A0A8T0DVV1_9TREM</name>
<evidence type="ECO:0000256" key="5">
    <source>
        <dbReference type="ARBA" id="ARBA00035538"/>
    </source>
</evidence>
<keyword evidence="2 7" id="KW-0689">Ribosomal protein</keyword>